<feature type="binding site" evidence="7">
    <location>
        <position position="170"/>
    </location>
    <ligand>
        <name>substrate</name>
    </ligand>
</feature>
<evidence type="ECO:0000259" key="9">
    <source>
        <dbReference type="Pfam" id="PF02749"/>
    </source>
</evidence>
<evidence type="ECO:0000256" key="5">
    <source>
        <dbReference type="ARBA" id="ARBA00022679"/>
    </source>
</evidence>
<dbReference type="OrthoDB" id="10067394at2759"/>
<comment type="pathway">
    <text evidence="1 6">Cofactor biosynthesis; NAD(+) biosynthesis; nicotinate D-ribonucleotide from quinolinate: step 1/1.</text>
</comment>
<feature type="domain" description="Quinolinate phosphoribosyl transferase N-terminal" evidence="9">
    <location>
        <begin position="38"/>
        <end position="123"/>
    </location>
</feature>
<feature type="domain" description="Quinolinate phosphoribosyl transferase C-terminal" evidence="8">
    <location>
        <begin position="125"/>
        <end position="322"/>
    </location>
</feature>
<dbReference type="EC" id="2.4.2.19" evidence="6"/>
<dbReference type="FunFam" id="3.20.20.70:FF:000149">
    <property type="entry name" value="Nicotinate-nucleotide pyrophosphorylase [carboxylating]"/>
    <property type="match status" value="1"/>
</dbReference>
<dbReference type="InterPro" id="IPR027277">
    <property type="entry name" value="NadC/ModD"/>
</dbReference>
<feature type="binding site" evidence="7">
    <location>
        <begin position="146"/>
        <end position="148"/>
    </location>
    <ligand>
        <name>substrate</name>
    </ligand>
</feature>
<gene>
    <name evidence="10" type="ORF">MNEG_6298</name>
</gene>
<dbReference type="UniPathway" id="UPA00253">
    <property type="reaction ID" value="UER00331"/>
</dbReference>
<dbReference type="InterPro" id="IPR002638">
    <property type="entry name" value="Quinolinate_PRibosylTrfase_C"/>
</dbReference>
<dbReference type="EMBL" id="KK101229">
    <property type="protein sequence ID" value="KIZ01665.1"/>
    <property type="molecule type" value="Genomic_DNA"/>
</dbReference>
<dbReference type="SUPFAM" id="SSF54675">
    <property type="entry name" value="Nicotinate/Quinolinate PRTase N-terminal domain-like"/>
    <property type="match status" value="1"/>
</dbReference>
<evidence type="ECO:0000256" key="4">
    <source>
        <dbReference type="ARBA" id="ARBA00022676"/>
    </source>
</evidence>
<keyword evidence="11" id="KW-1185">Reference proteome</keyword>
<feature type="binding site" evidence="7">
    <location>
        <begin position="308"/>
        <end position="310"/>
    </location>
    <ligand>
        <name>substrate</name>
    </ligand>
</feature>
<dbReference type="GO" id="GO:0009435">
    <property type="term" value="P:NAD+ biosynthetic process"/>
    <property type="evidence" value="ECO:0007669"/>
    <property type="project" value="UniProtKB-UniPathway"/>
</dbReference>
<feature type="binding site" evidence="7">
    <location>
        <position position="214"/>
    </location>
    <ligand>
        <name>substrate</name>
    </ligand>
</feature>
<evidence type="ECO:0000256" key="3">
    <source>
        <dbReference type="ARBA" id="ARBA00022642"/>
    </source>
</evidence>
<evidence type="ECO:0000259" key="8">
    <source>
        <dbReference type="Pfam" id="PF01729"/>
    </source>
</evidence>
<dbReference type="InterPro" id="IPR004393">
    <property type="entry name" value="NadC"/>
</dbReference>
<dbReference type="CDD" id="cd01572">
    <property type="entry name" value="QPRTase"/>
    <property type="match status" value="1"/>
</dbReference>
<dbReference type="RefSeq" id="XP_013900684.1">
    <property type="nucleotide sequence ID" value="XM_014045230.1"/>
</dbReference>
<dbReference type="GO" id="GO:0034213">
    <property type="term" value="P:quinolinate catabolic process"/>
    <property type="evidence" value="ECO:0007669"/>
    <property type="project" value="TreeGrafter"/>
</dbReference>
<dbReference type="SUPFAM" id="SSF51690">
    <property type="entry name" value="Nicotinate/Quinolinate PRTase C-terminal domain-like"/>
    <property type="match status" value="1"/>
</dbReference>
<dbReference type="KEGG" id="mng:MNEG_6298"/>
<dbReference type="PANTHER" id="PTHR32179">
    <property type="entry name" value="NICOTINATE-NUCLEOTIDE PYROPHOSPHORYLASE [CARBOXYLATING]"/>
    <property type="match status" value="1"/>
</dbReference>
<accession>A0A0D2MEX0</accession>
<dbReference type="InterPro" id="IPR022412">
    <property type="entry name" value="Quinolinate_PRibosylTrfase_N"/>
</dbReference>
<dbReference type="InterPro" id="IPR013785">
    <property type="entry name" value="Aldolase_TIM"/>
</dbReference>
<evidence type="ECO:0000256" key="6">
    <source>
        <dbReference type="PIRNR" id="PIRNR006250"/>
    </source>
</evidence>
<organism evidence="10 11">
    <name type="scientific">Monoraphidium neglectum</name>
    <dbReference type="NCBI Taxonomy" id="145388"/>
    <lineage>
        <taxon>Eukaryota</taxon>
        <taxon>Viridiplantae</taxon>
        <taxon>Chlorophyta</taxon>
        <taxon>core chlorophytes</taxon>
        <taxon>Chlorophyceae</taxon>
        <taxon>CS clade</taxon>
        <taxon>Sphaeropleales</taxon>
        <taxon>Selenastraceae</taxon>
        <taxon>Monoraphidium</taxon>
    </lineage>
</organism>
<dbReference type="Gene3D" id="3.20.20.70">
    <property type="entry name" value="Aldolase class I"/>
    <property type="match status" value="1"/>
</dbReference>
<dbReference type="InterPro" id="IPR036068">
    <property type="entry name" value="Nicotinate_pribotase-like_C"/>
</dbReference>
<keyword evidence="5 6" id="KW-0808">Transferase</keyword>
<dbReference type="GeneID" id="25739174"/>
<comment type="catalytic activity">
    <reaction evidence="6">
        <text>nicotinate beta-D-ribonucleotide + CO2 + diphosphate = quinolinate + 5-phospho-alpha-D-ribose 1-diphosphate + 2 H(+)</text>
        <dbReference type="Rhea" id="RHEA:12733"/>
        <dbReference type="ChEBI" id="CHEBI:15378"/>
        <dbReference type="ChEBI" id="CHEBI:16526"/>
        <dbReference type="ChEBI" id="CHEBI:29959"/>
        <dbReference type="ChEBI" id="CHEBI:33019"/>
        <dbReference type="ChEBI" id="CHEBI:57502"/>
        <dbReference type="ChEBI" id="CHEBI:58017"/>
        <dbReference type="EC" id="2.4.2.19"/>
    </reaction>
</comment>
<dbReference type="Pfam" id="PF02749">
    <property type="entry name" value="QRPTase_N"/>
    <property type="match status" value="1"/>
</dbReference>
<dbReference type="FunFam" id="3.90.1170.20:FF:000001">
    <property type="entry name" value="Nicotinate-nucleotide diphosphorylase (Carboxylating)"/>
    <property type="match status" value="1"/>
</dbReference>
<comment type="function">
    <text evidence="6">Involved in the catabolism of quinolinic acid (QA).</text>
</comment>
<evidence type="ECO:0000313" key="11">
    <source>
        <dbReference type="Proteomes" id="UP000054498"/>
    </source>
</evidence>
<feature type="binding site" evidence="7">
    <location>
        <position position="113"/>
    </location>
    <ligand>
        <name>substrate</name>
    </ligand>
</feature>
<dbReference type="GO" id="GO:0004514">
    <property type="term" value="F:nicotinate-nucleotide diphosphorylase (carboxylating) activity"/>
    <property type="evidence" value="ECO:0007669"/>
    <property type="project" value="UniProtKB-EC"/>
</dbReference>
<dbReference type="NCBIfam" id="TIGR00078">
    <property type="entry name" value="nadC"/>
    <property type="match status" value="1"/>
</dbReference>
<dbReference type="Pfam" id="PF01729">
    <property type="entry name" value="QRPTase_C"/>
    <property type="match status" value="1"/>
</dbReference>
<comment type="subunit">
    <text evidence="6">Hexamer formed by 3 homodimers.</text>
</comment>
<evidence type="ECO:0000256" key="2">
    <source>
        <dbReference type="ARBA" id="ARBA00009400"/>
    </source>
</evidence>
<reference evidence="10 11" key="1">
    <citation type="journal article" date="2013" name="BMC Genomics">
        <title>Reconstruction of the lipid metabolism for the microalga Monoraphidium neglectum from its genome sequence reveals characteristics suitable for biofuel production.</title>
        <authorList>
            <person name="Bogen C."/>
            <person name="Al-Dilaimi A."/>
            <person name="Albersmeier A."/>
            <person name="Wichmann J."/>
            <person name="Grundmann M."/>
            <person name="Rupp O."/>
            <person name="Lauersen K.J."/>
            <person name="Blifernez-Klassen O."/>
            <person name="Kalinowski J."/>
            <person name="Goesmann A."/>
            <person name="Mussgnug J.H."/>
            <person name="Kruse O."/>
        </authorList>
    </citation>
    <scope>NUCLEOTIDE SEQUENCE [LARGE SCALE GENOMIC DNA]</scope>
    <source>
        <strain evidence="10 11">SAG 48.87</strain>
    </source>
</reference>
<dbReference type="PIRSF" id="PIRSF006250">
    <property type="entry name" value="NadC_ModD"/>
    <property type="match status" value="1"/>
</dbReference>
<dbReference type="Proteomes" id="UP000054498">
    <property type="component" value="Unassembled WGS sequence"/>
</dbReference>
<name>A0A0D2MEX0_9CHLO</name>
<feature type="binding site" evidence="7">
    <location>
        <position position="180"/>
    </location>
    <ligand>
        <name>substrate</name>
    </ligand>
</feature>
<keyword evidence="3 6" id="KW-0662">Pyridine nucleotide biosynthesis</keyword>
<proteinExistence type="inferred from homology"/>
<evidence type="ECO:0000256" key="1">
    <source>
        <dbReference type="ARBA" id="ARBA00004893"/>
    </source>
</evidence>
<comment type="similarity">
    <text evidence="2 6">Belongs to the NadC/ModD family.</text>
</comment>
<dbReference type="PANTHER" id="PTHR32179:SF3">
    <property type="entry name" value="NICOTINATE-NUCLEOTIDE PYROPHOSPHORYLASE [CARBOXYLATING]"/>
    <property type="match status" value="1"/>
</dbReference>
<keyword evidence="4 6" id="KW-0328">Glycosyltransferase</keyword>
<evidence type="ECO:0000256" key="7">
    <source>
        <dbReference type="PIRSR" id="PIRSR006250-1"/>
    </source>
</evidence>
<sequence>MAVAVPPKVSIAAPQHPTYNVKQVIKAALDEDAGDRGDVTTQATISEATQATATFLAKADGTLAGVAVADMVFGLVDPSLKAEWSKQDGDRVRRGEEFGILKGSARSILVAERIALNFMQRMSGIATATSAMVSAVEGTGTRILETRKTAPGLRLLDKWAVLLGGGANHRMGLYDMMMIKDNHIAAAGGIRRAVERAEAFISEQGLPDLQVELETRTLEEVDLALEILGSGAAPHVSRIMLDNMARRDTSKPGGVDVSMLRAAMARVSAHNAAAAAAGRRAVETEASGNVTLESVRAFAEAGVDFVSVGALTHSVTALDISLNIETQQ</sequence>
<protein>
    <recommendedName>
        <fullName evidence="6">Nicotinate-nucleotide pyrophosphorylase [carboxylating]</fullName>
        <ecNumber evidence="6">2.4.2.19</ecNumber>
    </recommendedName>
    <alternativeName>
        <fullName evidence="6">Quinolinate phosphoribosyltransferase [decarboxylating]</fullName>
    </alternativeName>
</protein>
<dbReference type="GO" id="GO:0005737">
    <property type="term" value="C:cytoplasm"/>
    <property type="evidence" value="ECO:0007669"/>
    <property type="project" value="TreeGrafter"/>
</dbReference>
<evidence type="ECO:0000313" key="10">
    <source>
        <dbReference type="EMBL" id="KIZ01665.1"/>
    </source>
</evidence>
<feature type="binding site" evidence="7">
    <location>
        <begin position="287"/>
        <end position="289"/>
    </location>
    <ligand>
        <name>substrate</name>
    </ligand>
</feature>
<dbReference type="STRING" id="145388.A0A0D2MEX0"/>
<feature type="binding site" evidence="7">
    <location>
        <position position="242"/>
    </location>
    <ligand>
        <name>substrate</name>
    </ligand>
</feature>
<dbReference type="InterPro" id="IPR037128">
    <property type="entry name" value="Quinolinate_PRibosylTase_N_sf"/>
</dbReference>
<dbReference type="Gene3D" id="3.90.1170.20">
    <property type="entry name" value="Quinolinate phosphoribosyl transferase, N-terminal domain"/>
    <property type="match status" value="1"/>
</dbReference>
<dbReference type="AlphaFoldDB" id="A0A0D2MEX0"/>